<dbReference type="InterPro" id="IPR011990">
    <property type="entry name" value="TPR-like_helical_dom_sf"/>
</dbReference>
<dbReference type="Proteomes" id="UP000016569">
    <property type="component" value="Unassembled WGS sequence"/>
</dbReference>
<sequence length="186" mass="21248">MLRCSVMSTDITPSAVVAFWKEAGPAKWFAKNDAFDAEFRRRFHDAHVAAARRELDDWMETPEGALALLILLDQFPRNSFRGTAHAFATDPLALMFAEDAVERGHHEAFDFPLRNFMLLPFEHSERLEDQDRYMALAAGDAESLKWGRIHRDIIVRFGRFPHRNPELGRKTTPEEQAFLDEGGFGG</sequence>
<dbReference type="Pfam" id="PF06041">
    <property type="entry name" value="DUF924"/>
    <property type="match status" value="1"/>
</dbReference>
<keyword evidence="3" id="KW-1185">Reference proteome</keyword>
<protein>
    <submittedName>
        <fullName evidence="2">Putative transmembrane protein</fullName>
    </submittedName>
</protein>
<dbReference type="AlphaFoldDB" id="A0A8E0KHQ4"/>
<evidence type="ECO:0000256" key="1">
    <source>
        <dbReference type="SAM" id="MobiDB-lite"/>
    </source>
</evidence>
<dbReference type="SUPFAM" id="SSF48452">
    <property type="entry name" value="TPR-like"/>
    <property type="match status" value="1"/>
</dbReference>
<gene>
    <name evidence="2" type="ORF">MBEBAB_0636</name>
</gene>
<keyword evidence="2" id="KW-0472">Membrane</keyword>
<dbReference type="EMBL" id="BATC01000007">
    <property type="protein sequence ID" value="GAD58386.1"/>
    <property type="molecule type" value="Genomic_DNA"/>
</dbReference>
<dbReference type="Gene3D" id="1.20.58.320">
    <property type="entry name" value="TPR-like"/>
    <property type="match status" value="1"/>
</dbReference>
<reference evidence="3" key="1">
    <citation type="journal article" date="2013" name="Genome Announc.">
        <title>Draft Genome Sequence of the Dimorphic Prosthecate Bacterium Brevundimonas abyssalis TAR-001T.</title>
        <authorList>
            <person name="Tsubouchi T."/>
            <person name="Nishi S."/>
            <person name="Usui K."/>
            <person name="Shimane Y."/>
            <person name="Takaki Y."/>
            <person name="Maruyama T."/>
            <person name="Hatada Y."/>
        </authorList>
    </citation>
    <scope>NUCLEOTIDE SEQUENCE [LARGE SCALE GENOMIC DNA]</scope>
    <source>
        <strain evidence="3">TAR-001</strain>
    </source>
</reference>
<accession>A0A8E0KHQ4</accession>
<feature type="region of interest" description="Disordered" evidence="1">
    <location>
        <begin position="165"/>
        <end position="186"/>
    </location>
</feature>
<dbReference type="Gene3D" id="1.25.40.10">
    <property type="entry name" value="Tetratricopeptide repeat domain"/>
    <property type="match status" value="1"/>
</dbReference>
<comment type="caution">
    <text evidence="2">The sequence shown here is derived from an EMBL/GenBank/DDBJ whole genome shotgun (WGS) entry which is preliminary data.</text>
</comment>
<evidence type="ECO:0000313" key="3">
    <source>
        <dbReference type="Proteomes" id="UP000016569"/>
    </source>
</evidence>
<dbReference type="InterPro" id="IPR010323">
    <property type="entry name" value="DUF924"/>
</dbReference>
<organism evidence="2 3">
    <name type="scientific">Brevundimonas abyssalis TAR-001</name>
    <dbReference type="NCBI Taxonomy" id="1391729"/>
    <lineage>
        <taxon>Bacteria</taxon>
        <taxon>Pseudomonadati</taxon>
        <taxon>Pseudomonadota</taxon>
        <taxon>Alphaproteobacteria</taxon>
        <taxon>Caulobacterales</taxon>
        <taxon>Caulobacteraceae</taxon>
        <taxon>Brevundimonas</taxon>
    </lineage>
</organism>
<proteinExistence type="predicted"/>
<keyword evidence="2" id="KW-0812">Transmembrane</keyword>
<evidence type="ECO:0000313" key="2">
    <source>
        <dbReference type="EMBL" id="GAD58386.1"/>
    </source>
</evidence>
<name>A0A8E0KHQ4_9CAUL</name>